<reference evidence="1" key="1">
    <citation type="submission" date="2022-10" db="EMBL/GenBank/DDBJ databases">
        <title>Whole genome sequencing of three plant growth promoting bacteria isolated from Vachellia tortilis subsp. raddiana in Morocco.</title>
        <authorList>
            <person name="Hnini M."/>
            <person name="Zouagui R."/>
            <person name="Zouagui H."/>
            <person name="Chemao Elfihri M.-W."/>
            <person name="Ibrahimi A."/>
            <person name="Sbabou L."/>
            <person name="Aurag J."/>
        </authorList>
    </citation>
    <scope>NUCLEOTIDE SEQUENCE</scope>
    <source>
        <strain evidence="1">LMR678</strain>
    </source>
</reference>
<comment type="caution">
    <text evidence="1">The sequence shown here is derived from an EMBL/GenBank/DDBJ whole genome shotgun (WGS) entry which is preliminary data.</text>
</comment>
<dbReference type="EMBL" id="JAPVOI010000003">
    <property type="protein sequence ID" value="MCZ4088965.1"/>
    <property type="molecule type" value="Genomic_DNA"/>
</dbReference>
<accession>A0ABT4KAW4</accession>
<keyword evidence="2" id="KW-1185">Reference proteome</keyword>
<dbReference type="RefSeq" id="WP_269275208.1">
    <property type="nucleotide sequence ID" value="NZ_JAPVOI010000003.1"/>
</dbReference>
<proteinExistence type="predicted"/>
<evidence type="ECO:0000313" key="1">
    <source>
        <dbReference type="EMBL" id="MCZ4088965.1"/>
    </source>
</evidence>
<protein>
    <recommendedName>
        <fullName evidence="3">BON domain-containing protein</fullName>
    </recommendedName>
</protein>
<name>A0ABT4KAW4_9HYPH</name>
<sequence length="87" mass="9454">MGTSDRNDSRIETKALIAAAIDEVERQAGENPSRLRVQRTGDKLAINGEIDMAALVMVVVGSMAGTPDFNSEREIVHARPENAVRFS</sequence>
<evidence type="ECO:0008006" key="3">
    <source>
        <dbReference type="Google" id="ProtNLM"/>
    </source>
</evidence>
<organism evidence="1 2">
    <name type="scientific">Sinorhizobium psoraleae</name>
    <dbReference type="NCBI Taxonomy" id="520838"/>
    <lineage>
        <taxon>Bacteria</taxon>
        <taxon>Pseudomonadati</taxon>
        <taxon>Pseudomonadota</taxon>
        <taxon>Alphaproteobacteria</taxon>
        <taxon>Hyphomicrobiales</taxon>
        <taxon>Rhizobiaceae</taxon>
        <taxon>Sinorhizobium/Ensifer group</taxon>
        <taxon>Sinorhizobium</taxon>
    </lineage>
</organism>
<dbReference type="Proteomes" id="UP001079430">
    <property type="component" value="Unassembled WGS sequence"/>
</dbReference>
<gene>
    <name evidence="1" type="ORF">O3W52_02485</name>
</gene>
<evidence type="ECO:0000313" key="2">
    <source>
        <dbReference type="Proteomes" id="UP001079430"/>
    </source>
</evidence>